<accession>A0A8H5CTR0</accession>
<protein>
    <submittedName>
        <fullName evidence="1">Uncharacterized protein</fullName>
    </submittedName>
</protein>
<name>A0A8H5CTR0_9AGAR</name>
<gene>
    <name evidence="1" type="ORF">D9756_011109</name>
</gene>
<evidence type="ECO:0000313" key="1">
    <source>
        <dbReference type="EMBL" id="KAF5347448.1"/>
    </source>
</evidence>
<organism evidence="1 2">
    <name type="scientific">Leucocoprinus leucothites</name>
    <dbReference type="NCBI Taxonomy" id="201217"/>
    <lineage>
        <taxon>Eukaryota</taxon>
        <taxon>Fungi</taxon>
        <taxon>Dikarya</taxon>
        <taxon>Basidiomycota</taxon>
        <taxon>Agaricomycotina</taxon>
        <taxon>Agaricomycetes</taxon>
        <taxon>Agaricomycetidae</taxon>
        <taxon>Agaricales</taxon>
        <taxon>Agaricineae</taxon>
        <taxon>Agaricaceae</taxon>
        <taxon>Leucocoprinus</taxon>
    </lineage>
</organism>
<comment type="caution">
    <text evidence="1">The sequence shown here is derived from an EMBL/GenBank/DDBJ whole genome shotgun (WGS) entry which is preliminary data.</text>
</comment>
<dbReference type="AlphaFoldDB" id="A0A8H5CTR0"/>
<reference evidence="1 2" key="1">
    <citation type="journal article" date="2020" name="ISME J.">
        <title>Uncovering the hidden diversity of litter-decomposition mechanisms in mushroom-forming fungi.</title>
        <authorList>
            <person name="Floudas D."/>
            <person name="Bentzer J."/>
            <person name="Ahren D."/>
            <person name="Johansson T."/>
            <person name="Persson P."/>
            <person name="Tunlid A."/>
        </authorList>
    </citation>
    <scope>NUCLEOTIDE SEQUENCE [LARGE SCALE GENOMIC DNA]</scope>
    <source>
        <strain evidence="1 2">CBS 146.42</strain>
    </source>
</reference>
<dbReference type="EMBL" id="JAACJO010000025">
    <property type="protein sequence ID" value="KAF5347448.1"/>
    <property type="molecule type" value="Genomic_DNA"/>
</dbReference>
<dbReference type="Proteomes" id="UP000559027">
    <property type="component" value="Unassembled WGS sequence"/>
</dbReference>
<keyword evidence="2" id="KW-1185">Reference proteome</keyword>
<sequence length="68" mass="7570">MAMRPPGNLSPSGTPGTVFIRPGGLKLLEHACHSHTIYPQRSLNFIPLLDVSQVPNMEQLLFEQFILI</sequence>
<proteinExistence type="predicted"/>
<evidence type="ECO:0000313" key="2">
    <source>
        <dbReference type="Proteomes" id="UP000559027"/>
    </source>
</evidence>